<evidence type="ECO:0000259" key="1">
    <source>
        <dbReference type="Pfam" id="PF04059"/>
    </source>
</evidence>
<dbReference type="EMBL" id="CAXHTB010000021">
    <property type="protein sequence ID" value="CAL0328354.1"/>
    <property type="molecule type" value="Genomic_DNA"/>
</dbReference>
<feature type="domain" description="Mei2-like C-terminal RNA recognition motif" evidence="1">
    <location>
        <begin position="81"/>
        <end position="111"/>
    </location>
</feature>
<gene>
    <name evidence="2" type="ORF">LLUT_LOCUS29414</name>
</gene>
<keyword evidence="3" id="KW-1185">Reference proteome</keyword>
<dbReference type="AlphaFoldDB" id="A0AAV1Y2Z0"/>
<dbReference type="Proteomes" id="UP001497480">
    <property type="component" value="Unassembled WGS sequence"/>
</dbReference>
<dbReference type="InterPro" id="IPR007201">
    <property type="entry name" value="Mei2-like_Rrm_C"/>
</dbReference>
<reference evidence="2 3" key="1">
    <citation type="submission" date="2024-03" db="EMBL/GenBank/DDBJ databases">
        <authorList>
            <person name="Martinez-Hernandez J."/>
        </authorList>
    </citation>
    <scope>NUCLEOTIDE SEQUENCE [LARGE SCALE GENOMIC DNA]</scope>
</reference>
<evidence type="ECO:0000313" key="2">
    <source>
        <dbReference type="EMBL" id="CAL0328354.1"/>
    </source>
</evidence>
<protein>
    <recommendedName>
        <fullName evidence="1">Mei2-like C-terminal RNA recognition motif domain-containing protein</fullName>
    </recommendedName>
</protein>
<comment type="caution">
    <text evidence="2">The sequence shown here is derived from an EMBL/GenBank/DDBJ whole genome shotgun (WGS) entry which is preliminary data.</text>
</comment>
<proteinExistence type="predicted"/>
<organism evidence="2 3">
    <name type="scientific">Lupinus luteus</name>
    <name type="common">European yellow lupine</name>
    <dbReference type="NCBI Taxonomy" id="3873"/>
    <lineage>
        <taxon>Eukaryota</taxon>
        <taxon>Viridiplantae</taxon>
        <taxon>Streptophyta</taxon>
        <taxon>Embryophyta</taxon>
        <taxon>Tracheophyta</taxon>
        <taxon>Spermatophyta</taxon>
        <taxon>Magnoliopsida</taxon>
        <taxon>eudicotyledons</taxon>
        <taxon>Gunneridae</taxon>
        <taxon>Pentapetalae</taxon>
        <taxon>rosids</taxon>
        <taxon>fabids</taxon>
        <taxon>Fabales</taxon>
        <taxon>Fabaceae</taxon>
        <taxon>Papilionoideae</taxon>
        <taxon>50 kb inversion clade</taxon>
        <taxon>genistoids sensu lato</taxon>
        <taxon>core genistoids</taxon>
        <taxon>Genisteae</taxon>
        <taxon>Lupinus</taxon>
    </lineage>
</organism>
<accession>A0AAV1Y2Z0</accession>
<sequence>MSIDKYYNKKCDGNMSLRGSVGVAVGLPGNMTEISSPNFRMVSLPLHGSLFLGNGRSKRPDNSGNHIDSKKQYQLDLLWLRYTSSLLLAAIDENHKGSYDFLYLSIDIKVSTSFTSAW</sequence>
<evidence type="ECO:0000313" key="3">
    <source>
        <dbReference type="Proteomes" id="UP001497480"/>
    </source>
</evidence>
<name>A0AAV1Y2Z0_LUPLU</name>
<dbReference type="Pfam" id="PF04059">
    <property type="entry name" value="RRM_2"/>
    <property type="match status" value="1"/>
</dbReference>